<dbReference type="AlphaFoldDB" id="A0A1L9TB20"/>
<reference evidence="2" key="1">
    <citation type="journal article" date="2017" name="Genome Biol.">
        <title>Comparative genomics reveals high biological diversity and specific adaptations in the industrially and medically important fungal genus Aspergillus.</title>
        <authorList>
            <person name="de Vries R.P."/>
            <person name="Riley R."/>
            <person name="Wiebenga A."/>
            <person name="Aguilar-Osorio G."/>
            <person name="Amillis S."/>
            <person name="Uchima C.A."/>
            <person name="Anderluh G."/>
            <person name="Asadollahi M."/>
            <person name="Askin M."/>
            <person name="Barry K."/>
            <person name="Battaglia E."/>
            <person name="Bayram O."/>
            <person name="Benocci T."/>
            <person name="Braus-Stromeyer S.A."/>
            <person name="Caldana C."/>
            <person name="Canovas D."/>
            <person name="Cerqueira G.C."/>
            <person name="Chen F."/>
            <person name="Chen W."/>
            <person name="Choi C."/>
            <person name="Clum A."/>
            <person name="Dos Santos R.A."/>
            <person name="Damasio A.R."/>
            <person name="Diallinas G."/>
            <person name="Emri T."/>
            <person name="Fekete E."/>
            <person name="Flipphi M."/>
            <person name="Freyberg S."/>
            <person name="Gallo A."/>
            <person name="Gournas C."/>
            <person name="Habgood R."/>
            <person name="Hainaut M."/>
            <person name="Harispe M.L."/>
            <person name="Henrissat B."/>
            <person name="Hilden K.S."/>
            <person name="Hope R."/>
            <person name="Hossain A."/>
            <person name="Karabika E."/>
            <person name="Karaffa L."/>
            <person name="Karanyi Z."/>
            <person name="Krasevec N."/>
            <person name="Kuo A."/>
            <person name="Kusch H."/>
            <person name="LaButti K."/>
            <person name="Lagendijk E.L."/>
            <person name="Lapidus A."/>
            <person name="Levasseur A."/>
            <person name="Lindquist E."/>
            <person name="Lipzen A."/>
            <person name="Logrieco A.F."/>
            <person name="MacCabe A."/>
            <person name="Maekelae M.R."/>
            <person name="Malavazi I."/>
            <person name="Melin P."/>
            <person name="Meyer V."/>
            <person name="Mielnichuk N."/>
            <person name="Miskei M."/>
            <person name="Molnar A.P."/>
            <person name="Mule G."/>
            <person name="Ngan C.Y."/>
            <person name="Orejas M."/>
            <person name="Orosz E."/>
            <person name="Ouedraogo J.P."/>
            <person name="Overkamp K.M."/>
            <person name="Park H.-S."/>
            <person name="Perrone G."/>
            <person name="Piumi F."/>
            <person name="Punt P.J."/>
            <person name="Ram A.F."/>
            <person name="Ramon A."/>
            <person name="Rauscher S."/>
            <person name="Record E."/>
            <person name="Riano-Pachon D.M."/>
            <person name="Robert V."/>
            <person name="Roehrig J."/>
            <person name="Ruller R."/>
            <person name="Salamov A."/>
            <person name="Salih N.S."/>
            <person name="Samson R.A."/>
            <person name="Sandor E."/>
            <person name="Sanguinetti M."/>
            <person name="Schuetze T."/>
            <person name="Sepcic K."/>
            <person name="Shelest E."/>
            <person name="Sherlock G."/>
            <person name="Sophianopoulou V."/>
            <person name="Squina F.M."/>
            <person name="Sun H."/>
            <person name="Susca A."/>
            <person name="Todd R.B."/>
            <person name="Tsang A."/>
            <person name="Unkles S.E."/>
            <person name="van de Wiele N."/>
            <person name="van Rossen-Uffink D."/>
            <person name="Oliveira J.V."/>
            <person name="Vesth T.C."/>
            <person name="Visser J."/>
            <person name="Yu J.-H."/>
            <person name="Zhou M."/>
            <person name="Andersen M.R."/>
            <person name="Archer D.B."/>
            <person name="Baker S.E."/>
            <person name="Benoit I."/>
            <person name="Brakhage A.A."/>
            <person name="Braus G.H."/>
            <person name="Fischer R."/>
            <person name="Frisvad J.C."/>
            <person name="Goldman G.H."/>
            <person name="Houbraken J."/>
            <person name="Oakley B."/>
            <person name="Pocsi I."/>
            <person name="Scazzocchio C."/>
            <person name="Seiboth B."/>
            <person name="vanKuyk P.A."/>
            <person name="Wortman J."/>
            <person name="Dyer P.S."/>
            <person name="Grigoriev I.V."/>
        </authorList>
    </citation>
    <scope>NUCLEOTIDE SEQUENCE [LARGE SCALE GENOMIC DNA]</scope>
    <source>
        <strain evidence="2">CBS 593.65</strain>
    </source>
</reference>
<gene>
    <name evidence="1" type="ORF">ASPSYDRAFT_33700</name>
</gene>
<dbReference type="VEuPathDB" id="FungiDB:ASPSYDRAFT_33700"/>
<name>A0A1L9TB20_9EURO</name>
<dbReference type="EMBL" id="KV878590">
    <property type="protein sequence ID" value="OJJ56629.1"/>
    <property type="molecule type" value="Genomic_DNA"/>
</dbReference>
<organism evidence="1 2">
    <name type="scientific">Aspergillus sydowii CBS 593.65</name>
    <dbReference type="NCBI Taxonomy" id="1036612"/>
    <lineage>
        <taxon>Eukaryota</taxon>
        <taxon>Fungi</taxon>
        <taxon>Dikarya</taxon>
        <taxon>Ascomycota</taxon>
        <taxon>Pezizomycotina</taxon>
        <taxon>Eurotiomycetes</taxon>
        <taxon>Eurotiomycetidae</taxon>
        <taxon>Eurotiales</taxon>
        <taxon>Aspergillaceae</taxon>
        <taxon>Aspergillus</taxon>
        <taxon>Aspergillus subgen. Nidulantes</taxon>
    </lineage>
</organism>
<evidence type="ECO:0000313" key="1">
    <source>
        <dbReference type="EMBL" id="OJJ56629.1"/>
    </source>
</evidence>
<accession>A0A1L9TB20</accession>
<dbReference type="Proteomes" id="UP000184356">
    <property type="component" value="Unassembled WGS sequence"/>
</dbReference>
<keyword evidence="2" id="KW-1185">Reference proteome</keyword>
<sequence length="249" mass="28001">MTPEEKAIAWQVINYLSEIPCLDRTRVCIAEDIEMATYIQPHVVKACGPTFPLLYKHGALGTILIDNLQKKIEFIVIVPPTAAELRPPRSTTKSDDIVRAALLRWLQQMKSTIIPAQELLHNTASLLHYDTMEFSSLNLNGIAINFIHPDVTQASISKLPTVLEASIATNLPIMKIDDVIITKMYLSGISSHRKTQREHTNSAARLLESLTGTRPRQLDDGQKDRARAALKYLGESSYSRQWFRNRLGV</sequence>
<dbReference type="OrthoDB" id="10488820at2759"/>
<proteinExistence type="predicted"/>
<protein>
    <submittedName>
        <fullName evidence="1">Uncharacterized protein</fullName>
    </submittedName>
</protein>
<dbReference type="RefSeq" id="XP_040700435.1">
    <property type="nucleotide sequence ID" value="XM_040845132.1"/>
</dbReference>
<evidence type="ECO:0000313" key="2">
    <source>
        <dbReference type="Proteomes" id="UP000184356"/>
    </source>
</evidence>
<dbReference type="GeneID" id="63761205"/>